<keyword evidence="4" id="KW-1003">Cell membrane</keyword>
<dbReference type="FunFam" id="1.10.418.10:FF:000011">
    <property type="entry name" value="Parvin, beta"/>
    <property type="match status" value="1"/>
</dbReference>
<dbReference type="GO" id="GO:0071963">
    <property type="term" value="P:establishment or maintenance of cell polarity regulating cell shape"/>
    <property type="evidence" value="ECO:0007669"/>
    <property type="project" value="TreeGrafter"/>
</dbReference>
<dbReference type="SUPFAM" id="SSF47576">
    <property type="entry name" value="Calponin-homology domain, CH-domain"/>
    <property type="match status" value="1"/>
</dbReference>
<sequence length="310" mass="35017">MDTLSDIPQTFEAGLPQGEIRKVLQPSAISDPNFQNLLKFLMDWINEELKHEHIVVKSLEDDLYDGLILHHLLQKIGGIKLDVEEITLSTFNQKRKLTVILDAISQHLELEPSQTKWDINLIYNKDLLATLHLLVALARHFKPDLQLPPNVCVEVIFVEPTKSGMKTEKAVEFLTLSSDGDSSLKSDAFDLLFEKTPDKVQEVKQAIVKFVNKPLANLGLTVTDLDSQFADGVILLLLIGQLEGYFLNLGSFFLTPSSKDDQIHNVSFAMDLLKDGEILQNPINPEDIVNRDIKTTLRVLYSLFLKHKHS</sequence>
<dbReference type="PANTHER" id="PTHR12114:SF1">
    <property type="entry name" value="GAMMA-PARVIN"/>
    <property type="match status" value="1"/>
</dbReference>
<evidence type="ECO:0000256" key="13">
    <source>
        <dbReference type="ARBA" id="ARBA00063607"/>
    </source>
</evidence>
<keyword evidence="10" id="KW-0009">Actin-binding</keyword>
<dbReference type="PIRSF" id="PIRSF039131">
    <property type="entry name" value="Parvin"/>
    <property type="match status" value="1"/>
</dbReference>
<dbReference type="GO" id="GO:0005886">
    <property type="term" value="C:plasma membrane"/>
    <property type="evidence" value="ECO:0007669"/>
    <property type="project" value="UniProtKB-SubCell"/>
</dbReference>
<dbReference type="PANTHER" id="PTHR12114">
    <property type="entry name" value="PARVIN"/>
    <property type="match status" value="1"/>
</dbReference>
<comment type="similarity">
    <text evidence="3">Belongs to the parvin family.</text>
</comment>
<dbReference type="PROSITE" id="PS50021">
    <property type="entry name" value="CH"/>
    <property type="match status" value="2"/>
</dbReference>
<dbReference type="AlphaFoldDB" id="A0AAD1W2Y8"/>
<proteinExistence type="inferred from homology"/>
<dbReference type="GO" id="GO:0005925">
    <property type="term" value="C:focal adhesion"/>
    <property type="evidence" value="ECO:0007669"/>
    <property type="project" value="TreeGrafter"/>
</dbReference>
<keyword evidence="8" id="KW-0007">Acetylation</keyword>
<protein>
    <recommendedName>
        <fullName evidence="14">Gamma-parvin</fullName>
    </recommendedName>
</protein>
<evidence type="ECO:0000313" key="17">
    <source>
        <dbReference type="Proteomes" id="UP001295444"/>
    </source>
</evidence>
<evidence type="ECO:0000256" key="4">
    <source>
        <dbReference type="ARBA" id="ARBA00022475"/>
    </source>
</evidence>
<dbReference type="GO" id="GO:0015629">
    <property type="term" value="C:actin cytoskeleton"/>
    <property type="evidence" value="ECO:0007669"/>
    <property type="project" value="TreeGrafter"/>
</dbReference>
<organism evidence="16 17">
    <name type="scientific">Pelobates cultripes</name>
    <name type="common">Western spadefoot toad</name>
    <dbReference type="NCBI Taxonomy" id="61616"/>
    <lineage>
        <taxon>Eukaryota</taxon>
        <taxon>Metazoa</taxon>
        <taxon>Chordata</taxon>
        <taxon>Craniata</taxon>
        <taxon>Vertebrata</taxon>
        <taxon>Euteleostomi</taxon>
        <taxon>Amphibia</taxon>
        <taxon>Batrachia</taxon>
        <taxon>Anura</taxon>
        <taxon>Pelobatoidea</taxon>
        <taxon>Pelobatidae</taxon>
        <taxon>Pelobates</taxon>
    </lineage>
</organism>
<evidence type="ECO:0000256" key="9">
    <source>
        <dbReference type="ARBA" id="ARBA00023136"/>
    </source>
</evidence>
<dbReference type="GO" id="GO:0003779">
    <property type="term" value="F:actin binding"/>
    <property type="evidence" value="ECO:0007669"/>
    <property type="project" value="UniProtKB-KW"/>
</dbReference>
<dbReference type="Pfam" id="PF00307">
    <property type="entry name" value="CH"/>
    <property type="match status" value="2"/>
</dbReference>
<comment type="function">
    <text evidence="12">Plays a role with ILK in promoting the cell adhesion and spreading of leukocytes.</text>
</comment>
<dbReference type="SMART" id="SM00033">
    <property type="entry name" value="CH"/>
    <property type="match status" value="2"/>
</dbReference>
<comment type="subcellular location">
    <subcellularLocation>
        <location evidence="2">Cell membrane</location>
        <topology evidence="2">Peripheral membrane protein</topology>
        <orientation evidence="2">Cytoplasmic side</orientation>
    </subcellularLocation>
    <subcellularLocation>
        <location evidence="1">Cytoplasm</location>
        <location evidence="1">Cytoskeleton</location>
    </subcellularLocation>
</comment>
<dbReference type="InterPro" id="IPR028433">
    <property type="entry name" value="Parvin"/>
</dbReference>
<evidence type="ECO:0000256" key="11">
    <source>
        <dbReference type="ARBA" id="ARBA00023212"/>
    </source>
</evidence>
<feature type="domain" description="Calponin-homology (CH)" evidence="15">
    <location>
        <begin position="201"/>
        <end position="308"/>
    </location>
</feature>
<keyword evidence="7" id="KW-0130">Cell adhesion</keyword>
<gene>
    <name evidence="16" type="ORF">PECUL_23A020609</name>
</gene>
<evidence type="ECO:0000256" key="8">
    <source>
        <dbReference type="ARBA" id="ARBA00022990"/>
    </source>
</evidence>
<evidence type="ECO:0000256" key="7">
    <source>
        <dbReference type="ARBA" id="ARBA00022889"/>
    </source>
</evidence>
<dbReference type="GO" id="GO:0030036">
    <property type="term" value="P:actin cytoskeleton organization"/>
    <property type="evidence" value="ECO:0007669"/>
    <property type="project" value="InterPro"/>
</dbReference>
<evidence type="ECO:0000256" key="14">
    <source>
        <dbReference type="ARBA" id="ARBA00073552"/>
    </source>
</evidence>
<keyword evidence="9" id="KW-0472">Membrane</keyword>
<dbReference type="Gene3D" id="1.10.418.10">
    <property type="entry name" value="Calponin-like domain"/>
    <property type="match status" value="2"/>
</dbReference>
<dbReference type="FunFam" id="1.10.418.10:FF:000064">
    <property type="entry name" value="Parvin, gamma"/>
    <property type="match status" value="1"/>
</dbReference>
<evidence type="ECO:0000313" key="16">
    <source>
        <dbReference type="EMBL" id="CAH2278332.1"/>
    </source>
</evidence>
<dbReference type="InterPro" id="IPR001715">
    <property type="entry name" value="CH_dom"/>
</dbReference>
<accession>A0AAD1W2Y8</accession>
<keyword evidence="5" id="KW-0963">Cytoplasm</keyword>
<comment type="subunit">
    <text evidence="13">Interacts with ILK; the interaction promotes the establishment of cell polarity required for leukocyte migration. Interacts with ARHGEF6; the guanine nucleotide exchange factor activity of ARHGEF6 is essential for the PARVG-induced enhancement of cell spreading.</text>
</comment>
<evidence type="ECO:0000256" key="6">
    <source>
        <dbReference type="ARBA" id="ARBA00022737"/>
    </source>
</evidence>
<evidence type="ECO:0000256" key="5">
    <source>
        <dbReference type="ARBA" id="ARBA00022490"/>
    </source>
</evidence>
<dbReference type="CDD" id="cd21307">
    <property type="entry name" value="CH_PARVG_rpt2"/>
    <property type="match status" value="1"/>
</dbReference>
<reference evidence="16" key="1">
    <citation type="submission" date="2022-03" db="EMBL/GenBank/DDBJ databases">
        <authorList>
            <person name="Alioto T."/>
            <person name="Alioto T."/>
            <person name="Gomez Garrido J."/>
        </authorList>
    </citation>
    <scope>NUCLEOTIDE SEQUENCE</scope>
</reference>
<evidence type="ECO:0000256" key="1">
    <source>
        <dbReference type="ARBA" id="ARBA00004245"/>
    </source>
</evidence>
<dbReference type="GO" id="GO:0005737">
    <property type="term" value="C:cytoplasm"/>
    <property type="evidence" value="ECO:0007669"/>
    <property type="project" value="TreeGrafter"/>
</dbReference>
<evidence type="ECO:0000256" key="3">
    <source>
        <dbReference type="ARBA" id="ARBA00005666"/>
    </source>
</evidence>
<dbReference type="GO" id="GO:0034446">
    <property type="term" value="P:substrate adhesion-dependent cell spreading"/>
    <property type="evidence" value="ECO:0007669"/>
    <property type="project" value="TreeGrafter"/>
</dbReference>
<evidence type="ECO:0000256" key="2">
    <source>
        <dbReference type="ARBA" id="ARBA00004413"/>
    </source>
</evidence>
<keyword evidence="17" id="KW-1185">Reference proteome</keyword>
<feature type="domain" description="Calponin-homology (CH)" evidence="15">
    <location>
        <begin position="35"/>
        <end position="142"/>
    </location>
</feature>
<dbReference type="InterPro" id="IPR036872">
    <property type="entry name" value="CH_dom_sf"/>
</dbReference>
<dbReference type="GO" id="GO:0030031">
    <property type="term" value="P:cell projection assembly"/>
    <property type="evidence" value="ECO:0007669"/>
    <property type="project" value="TreeGrafter"/>
</dbReference>
<keyword evidence="6" id="KW-0677">Repeat</keyword>
<evidence type="ECO:0000256" key="12">
    <source>
        <dbReference type="ARBA" id="ARBA00057182"/>
    </source>
</evidence>
<dbReference type="EMBL" id="OW240914">
    <property type="protein sequence ID" value="CAH2278332.1"/>
    <property type="molecule type" value="Genomic_DNA"/>
</dbReference>
<keyword evidence="11" id="KW-0206">Cytoskeleton</keyword>
<evidence type="ECO:0000259" key="15">
    <source>
        <dbReference type="PROSITE" id="PS50021"/>
    </source>
</evidence>
<evidence type="ECO:0000256" key="10">
    <source>
        <dbReference type="ARBA" id="ARBA00023203"/>
    </source>
</evidence>
<name>A0AAD1W2Y8_PELCU</name>
<dbReference type="Proteomes" id="UP001295444">
    <property type="component" value="Chromosome 03"/>
</dbReference>